<evidence type="ECO:0000313" key="3">
    <source>
        <dbReference type="Proteomes" id="UP000439903"/>
    </source>
</evidence>
<gene>
    <name evidence="2" type="ORF">F8M41_003989</name>
</gene>
<sequence>MEIPKPKGDTYKPQEQYTDRLKNILKEYRDEQIFYEIIQNSDDSEQFLYLIIIHITKLANSEKQNQYDKIEEKGVEFNSIYHLCDSCLFITNDKFIILDPHEWYYDGGLRIPCNEPFSGTIFRYPLRTKQDSEISKISTKSYEADDILELFKKIFENKNGNCLLSLNTLNQLNFAKNIVSEIKNLKKKKYNPNAQNLKCYPAYFSRYEKGIRTEESWLIMNMLGDLHATSNRFPEFPDNFGAVPYVGLAARLNSGQNMDEFQGRIFNFLPLLIKTPFRIFIHGQSAVINNRSTFCYYDNTDLTKKSLEVKWNNYFFTEVLPRAWVKFLVKLKLYIKVPQDVSQNDYYNKFWPIPDKTQPMTSSFFIDLLKKI</sequence>
<name>A0A8H4A705_GIGMA</name>
<dbReference type="SUPFAM" id="SSF55874">
    <property type="entry name" value="ATPase domain of HSP90 chaperone/DNA topoisomerase II/histidine kinase"/>
    <property type="match status" value="1"/>
</dbReference>
<protein>
    <submittedName>
        <fullName evidence="2">Sacsin</fullName>
    </submittedName>
</protein>
<evidence type="ECO:0000259" key="1">
    <source>
        <dbReference type="Pfam" id="PF25794"/>
    </source>
</evidence>
<dbReference type="PANTHER" id="PTHR46919">
    <property type="entry name" value="ZINC FINGER, C3HC4 TYPE (RING FINGER) FAMILY PROTEIN"/>
    <property type="match status" value="1"/>
</dbReference>
<dbReference type="InterPro" id="IPR036890">
    <property type="entry name" value="HATPase_C_sf"/>
</dbReference>
<dbReference type="Pfam" id="PF25794">
    <property type="entry name" value="SACS"/>
    <property type="match status" value="3"/>
</dbReference>
<dbReference type="Proteomes" id="UP000439903">
    <property type="component" value="Unassembled WGS sequence"/>
</dbReference>
<feature type="domain" description="Sacsin/Nov" evidence="1">
    <location>
        <begin position="54"/>
        <end position="106"/>
    </location>
</feature>
<accession>A0A8H4A705</accession>
<dbReference type="OrthoDB" id="1262810at2759"/>
<organism evidence="2 3">
    <name type="scientific">Gigaspora margarita</name>
    <dbReference type="NCBI Taxonomy" id="4874"/>
    <lineage>
        <taxon>Eukaryota</taxon>
        <taxon>Fungi</taxon>
        <taxon>Fungi incertae sedis</taxon>
        <taxon>Mucoromycota</taxon>
        <taxon>Glomeromycotina</taxon>
        <taxon>Glomeromycetes</taxon>
        <taxon>Diversisporales</taxon>
        <taxon>Gigasporaceae</taxon>
        <taxon>Gigaspora</taxon>
    </lineage>
</organism>
<feature type="domain" description="Sacsin/Nov" evidence="1">
    <location>
        <begin position="14"/>
        <end position="45"/>
    </location>
</feature>
<dbReference type="AlphaFoldDB" id="A0A8H4A705"/>
<dbReference type="InterPro" id="IPR058210">
    <property type="entry name" value="SACS/Nov_dom"/>
</dbReference>
<comment type="caution">
    <text evidence="2">The sequence shown here is derived from an EMBL/GenBank/DDBJ whole genome shotgun (WGS) entry which is preliminary data.</text>
</comment>
<proteinExistence type="predicted"/>
<evidence type="ECO:0000313" key="2">
    <source>
        <dbReference type="EMBL" id="KAF0441064.1"/>
    </source>
</evidence>
<feature type="domain" description="Sacsin/Nov" evidence="1">
    <location>
        <begin position="111"/>
        <end position="176"/>
    </location>
</feature>
<dbReference type="EMBL" id="WTPW01001360">
    <property type="protein sequence ID" value="KAF0441064.1"/>
    <property type="molecule type" value="Genomic_DNA"/>
</dbReference>
<keyword evidence="3" id="KW-1185">Reference proteome</keyword>
<dbReference type="PANTHER" id="PTHR46919:SF2">
    <property type="entry name" value="SACSIN"/>
    <property type="match status" value="1"/>
</dbReference>
<reference evidence="2 3" key="1">
    <citation type="journal article" date="2019" name="Environ. Microbiol.">
        <title>At the nexus of three kingdoms: the genome of the mycorrhizal fungus Gigaspora margarita provides insights into plant, endobacterial and fungal interactions.</title>
        <authorList>
            <person name="Venice F."/>
            <person name="Ghignone S."/>
            <person name="Salvioli di Fossalunga A."/>
            <person name="Amselem J."/>
            <person name="Novero M."/>
            <person name="Xianan X."/>
            <person name="Sedzielewska Toro K."/>
            <person name="Morin E."/>
            <person name="Lipzen A."/>
            <person name="Grigoriev I.V."/>
            <person name="Henrissat B."/>
            <person name="Martin F.M."/>
            <person name="Bonfante P."/>
        </authorList>
    </citation>
    <scope>NUCLEOTIDE SEQUENCE [LARGE SCALE GENOMIC DNA]</scope>
    <source>
        <strain evidence="2 3">BEG34</strain>
    </source>
</reference>